<comment type="caution">
    <text evidence="2">The sequence shown here is derived from an EMBL/GenBank/DDBJ whole genome shotgun (WGS) entry which is preliminary data.</text>
</comment>
<dbReference type="Proteomes" id="UP000726737">
    <property type="component" value="Unassembled WGS sequence"/>
</dbReference>
<evidence type="ECO:0000256" key="1">
    <source>
        <dbReference type="SAM" id="MobiDB-lite"/>
    </source>
</evidence>
<dbReference type="AlphaFoldDB" id="A0A9P6PJ42"/>
<reference evidence="2" key="1">
    <citation type="journal article" date="2020" name="Fungal Divers.">
        <title>Resolving the Mortierellaceae phylogeny through synthesis of multi-gene phylogenetics and phylogenomics.</title>
        <authorList>
            <person name="Vandepol N."/>
            <person name="Liber J."/>
            <person name="Desiro A."/>
            <person name="Na H."/>
            <person name="Kennedy M."/>
            <person name="Barry K."/>
            <person name="Grigoriev I.V."/>
            <person name="Miller A.N."/>
            <person name="O'Donnell K."/>
            <person name="Stajich J.E."/>
            <person name="Bonito G."/>
        </authorList>
    </citation>
    <scope>NUCLEOTIDE SEQUENCE</scope>
    <source>
        <strain evidence="2">KOD948</strain>
    </source>
</reference>
<feature type="compositionally biased region" description="Basic and acidic residues" evidence="1">
    <location>
        <begin position="36"/>
        <end position="53"/>
    </location>
</feature>
<protein>
    <submittedName>
        <fullName evidence="2">Uncharacterized protein</fullName>
    </submittedName>
</protein>
<sequence>MVVTRRRKDASNGDQERTSSRTVANVEMSSPSQRVSAKERHSVREVEYPEGVRDMSPVYSDSSSEDDDKEYNEKEDWGCSTHSATSSEADHSPVIVDIPNEPPKSNVIPRKTPNAEERIEILSQTIIDAVERKSRALKRLEELLKNRIRIRKLPESDLKDMELQAVELEI</sequence>
<gene>
    <name evidence="2" type="ORF">BG011_003097</name>
</gene>
<evidence type="ECO:0000313" key="3">
    <source>
        <dbReference type="Proteomes" id="UP000726737"/>
    </source>
</evidence>
<feature type="compositionally biased region" description="Polar residues" evidence="1">
    <location>
        <begin position="20"/>
        <end position="35"/>
    </location>
</feature>
<feature type="region of interest" description="Disordered" evidence="1">
    <location>
        <begin position="1"/>
        <end position="112"/>
    </location>
</feature>
<feature type="compositionally biased region" description="Basic and acidic residues" evidence="1">
    <location>
        <begin position="9"/>
        <end position="19"/>
    </location>
</feature>
<dbReference type="EMBL" id="JAAAJA010002084">
    <property type="protein sequence ID" value="KAG0243577.1"/>
    <property type="molecule type" value="Genomic_DNA"/>
</dbReference>
<accession>A0A9P6PJ42</accession>
<proteinExistence type="predicted"/>
<keyword evidence="3" id="KW-1185">Reference proteome</keyword>
<name>A0A9P6PJ42_9FUNG</name>
<organism evidence="2 3">
    <name type="scientific">Mortierella polycephala</name>
    <dbReference type="NCBI Taxonomy" id="41804"/>
    <lineage>
        <taxon>Eukaryota</taxon>
        <taxon>Fungi</taxon>
        <taxon>Fungi incertae sedis</taxon>
        <taxon>Mucoromycota</taxon>
        <taxon>Mortierellomycotina</taxon>
        <taxon>Mortierellomycetes</taxon>
        <taxon>Mortierellales</taxon>
        <taxon>Mortierellaceae</taxon>
        <taxon>Mortierella</taxon>
    </lineage>
</organism>
<evidence type="ECO:0000313" key="2">
    <source>
        <dbReference type="EMBL" id="KAG0243577.1"/>
    </source>
</evidence>
<feature type="non-terminal residue" evidence="2">
    <location>
        <position position="170"/>
    </location>
</feature>